<reference evidence="2 3" key="1">
    <citation type="submission" date="2019-10" db="EMBL/GenBank/DDBJ databases">
        <title>Description of Paenibacillus humi sp. nov.</title>
        <authorList>
            <person name="Carlier A."/>
            <person name="Qi S."/>
        </authorList>
    </citation>
    <scope>NUCLEOTIDE SEQUENCE [LARGE SCALE GENOMIC DNA]</scope>
    <source>
        <strain evidence="2 3">LMG 31461</strain>
    </source>
</reference>
<dbReference type="InterPro" id="IPR036291">
    <property type="entry name" value="NAD(P)-bd_dom_sf"/>
</dbReference>
<dbReference type="PANTHER" id="PTHR43000">
    <property type="entry name" value="DTDP-D-GLUCOSE 4,6-DEHYDRATASE-RELATED"/>
    <property type="match status" value="1"/>
</dbReference>
<organism evidence="2 3">
    <name type="scientific">Paenibacillus plantarum</name>
    <dbReference type="NCBI Taxonomy" id="2654975"/>
    <lineage>
        <taxon>Bacteria</taxon>
        <taxon>Bacillati</taxon>
        <taxon>Bacillota</taxon>
        <taxon>Bacilli</taxon>
        <taxon>Bacillales</taxon>
        <taxon>Paenibacillaceae</taxon>
        <taxon>Paenibacillus</taxon>
    </lineage>
</organism>
<feature type="domain" description="NAD(P)-binding" evidence="1">
    <location>
        <begin position="4"/>
        <end position="303"/>
    </location>
</feature>
<dbReference type="RefSeq" id="WP_171632539.1">
    <property type="nucleotide sequence ID" value="NZ_WHNY01000060.1"/>
</dbReference>
<dbReference type="Gene3D" id="3.40.50.720">
    <property type="entry name" value="NAD(P)-binding Rossmann-like Domain"/>
    <property type="match status" value="1"/>
</dbReference>
<dbReference type="InterPro" id="IPR016040">
    <property type="entry name" value="NAD(P)-bd_dom"/>
</dbReference>
<evidence type="ECO:0000313" key="2">
    <source>
        <dbReference type="EMBL" id="NOU66234.1"/>
    </source>
</evidence>
<sequence length="312" mass="34732">MRVLVTGANGFVGRHLIHALVKREHEVFAGTRSKEVIFGGQIMSGLLDILDVDSLSSIISKFKPDVIVHLAAQSMVKEAWKQPEYTLRTNVIGTINLLEAIRILSPETKLISIGSSEEYGLSSKYESILTENVPCLPQNPYATSKHAAGQLAMQFANKENLNVIHVRPFNHFGPGQKEGFVISDFASQIIKIEKNLSSTKLRVGNLEAKRDFTHVADVVRAYIMLLEQNVANGYYNVCSGIPRKIDDILKTLISMSSKSIEIELDPNKLVPSEVPSFAGSYEKIKEAVGWTPKIDISDGIHETLEWWRTNKD</sequence>
<proteinExistence type="predicted"/>
<dbReference type="EMBL" id="WHNY01000060">
    <property type="protein sequence ID" value="NOU66234.1"/>
    <property type="molecule type" value="Genomic_DNA"/>
</dbReference>
<accession>A0ABX1XD32</accession>
<evidence type="ECO:0000313" key="3">
    <source>
        <dbReference type="Proteomes" id="UP000653578"/>
    </source>
</evidence>
<dbReference type="Gene3D" id="3.90.25.10">
    <property type="entry name" value="UDP-galactose 4-epimerase, domain 1"/>
    <property type="match status" value="1"/>
</dbReference>
<protein>
    <submittedName>
        <fullName evidence="2">NAD-dependent epimerase/dehydratase family protein</fullName>
    </submittedName>
</protein>
<name>A0ABX1XD32_9BACL</name>
<dbReference type="Proteomes" id="UP000653578">
    <property type="component" value="Unassembled WGS sequence"/>
</dbReference>
<comment type="caution">
    <text evidence="2">The sequence shown here is derived from an EMBL/GenBank/DDBJ whole genome shotgun (WGS) entry which is preliminary data.</text>
</comment>
<keyword evidence="3" id="KW-1185">Reference proteome</keyword>
<dbReference type="SUPFAM" id="SSF51735">
    <property type="entry name" value="NAD(P)-binding Rossmann-fold domains"/>
    <property type="match status" value="1"/>
</dbReference>
<dbReference type="Pfam" id="PF16363">
    <property type="entry name" value="GDP_Man_Dehyd"/>
    <property type="match status" value="1"/>
</dbReference>
<evidence type="ECO:0000259" key="1">
    <source>
        <dbReference type="Pfam" id="PF16363"/>
    </source>
</evidence>
<gene>
    <name evidence="2" type="ORF">GC096_19525</name>
</gene>